<evidence type="ECO:0000256" key="7">
    <source>
        <dbReference type="ARBA" id="ARBA00022958"/>
    </source>
</evidence>
<comment type="similarity">
    <text evidence="2">Belongs to the TMEM175 family.</text>
</comment>
<proteinExistence type="inferred from homology"/>
<gene>
    <name evidence="14" type="ORF">LSI01_14060</name>
</gene>
<dbReference type="GO" id="GO:0005267">
    <property type="term" value="F:potassium channel activity"/>
    <property type="evidence" value="ECO:0007669"/>
    <property type="project" value="UniProtKB-KW"/>
</dbReference>
<evidence type="ECO:0000256" key="6">
    <source>
        <dbReference type="ARBA" id="ARBA00022826"/>
    </source>
</evidence>
<evidence type="ECO:0000313" key="14">
    <source>
        <dbReference type="EMBL" id="GEK29095.1"/>
    </source>
</evidence>
<keyword evidence="5 13" id="KW-0812">Transmembrane</keyword>
<accession>A0A510VVT4</accession>
<comment type="catalytic activity">
    <reaction evidence="12">
        <text>K(+)(in) = K(+)(out)</text>
        <dbReference type="Rhea" id="RHEA:29463"/>
        <dbReference type="ChEBI" id="CHEBI:29103"/>
    </reaction>
</comment>
<dbReference type="GO" id="GO:0015252">
    <property type="term" value="F:proton channel activity"/>
    <property type="evidence" value="ECO:0007669"/>
    <property type="project" value="InterPro"/>
</dbReference>
<keyword evidence="11" id="KW-0407">Ion channel</keyword>
<keyword evidence="7" id="KW-0630">Potassium</keyword>
<comment type="caution">
    <text evidence="14">The sequence shown here is derived from an EMBL/GenBank/DDBJ whole genome shotgun (WGS) entry which is preliminary data.</text>
</comment>
<dbReference type="RefSeq" id="WP_237756170.1">
    <property type="nucleotide sequence ID" value="NZ_BJUD01000031.1"/>
</dbReference>
<evidence type="ECO:0000256" key="9">
    <source>
        <dbReference type="ARBA" id="ARBA00023065"/>
    </source>
</evidence>
<evidence type="ECO:0008006" key="16">
    <source>
        <dbReference type="Google" id="ProtNLM"/>
    </source>
</evidence>
<keyword evidence="10 13" id="KW-0472">Membrane</keyword>
<protein>
    <recommendedName>
        <fullName evidence="16">DUF1211 domain-containing protein</fullName>
    </recommendedName>
</protein>
<evidence type="ECO:0000256" key="1">
    <source>
        <dbReference type="ARBA" id="ARBA00004141"/>
    </source>
</evidence>
<comment type="subcellular location">
    <subcellularLocation>
        <location evidence="1">Membrane</location>
        <topology evidence="1">Multi-pass membrane protein</topology>
    </subcellularLocation>
</comment>
<keyword evidence="4" id="KW-0633">Potassium transport</keyword>
<evidence type="ECO:0000256" key="8">
    <source>
        <dbReference type="ARBA" id="ARBA00022989"/>
    </source>
</evidence>
<evidence type="ECO:0000256" key="4">
    <source>
        <dbReference type="ARBA" id="ARBA00022538"/>
    </source>
</evidence>
<evidence type="ECO:0000313" key="15">
    <source>
        <dbReference type="Proteomes" id="UP000321429"/>
    </source>
</evidence>
<keyword evidence="9" id="KW-0406">Ion transport</keyword>
<evidence type="ECO:0000256" key="13">
    <source>
        <dbReference type="SAM" id="Phobius"/>
    </source>
</evidence>
<evidence type="ECO:0000256" key="12">
    <source>
        <dbReference type="ARBA" id="ARBA00034430"/>
    </source>
</evidence>
<feature type="transmembrane region" description="Helical" evidence="13">
    <location>
        <begin position="34"/>
        <end position="55"/>
    </location>
</feature>
<evidence type="ECO:0000256" key="3">
    <source>
        <dbReference type="ARBA" id="ARBA00022448"/>
    </source>
</evidence>
<sequence>MFFAYVVSFGLIYMAWYAHHNTFKQAANITQTAFLWNGVWLFFLTLVPFITNWVGKSPNNQLAELVYVIVQFAWVLTYNILNGQVQRDNPDMPIVLPYTPGWRTMFGGGFLVAAVSTLLVPILGLILTGVVSIWSFIQLFKTYH</sequence>
<keyword evidence="8 13" id="KW-1133">Transmembrane helix</keyword>
<feature type="transmembrane region" description="Helical" evidence="13">
    <location>
        <begin position="62"/>
        <end position="81"/>
    </location>
</feature>
<dbReference type="InterPro" id="IPR010617">
    <property type="entry name" value="TMEM175-like"/>
</dbReference>
<dbReference type="Pfam" id="PF06736">
    <property type="entry name" value="TMEM175"/>
    <property type="match status" value="1"/>
</dbReference>
<feature type="transmembrane region" description="Helical" evidence="13">
    <location>
        <begin position="110"/>
        <end position="137"/>
    </location>
</feature>
<dbReference type="AlphaFoldDB" id="A0A510VVT4"/>
<dbReference type="Proteomes" id="UP000321429">
    <property type="component" value="Unassembled WGS sequence"/>
</dbReference>
<keyword evidence="3" id="KW-0813">Transport</keyword>
<evidence type="ECO:0000256" key="5">
    <source>
        <dbReference type="ARBA" id="ARBA00022692"/>
    </source>
</evidence>
<dbReference type="GO" id="GO:0016020">
    <property type="term" value="C:membrane"/>
    <property type="evidence" value="ECO:0007669"/>
    <property type="project" value="UniProtKB-SubCell"/>
</dbReference>
<evidence type="ECO:0000256" key="2">
    <source>
        <dbReference type="ARBA" id="ARBA00006920"/>
    </source>
</evidence>
<name>A0A510VVT4_9LACO</name>
<organism evidence="14 15">
    <name type="scientific">Furfurilactobacillus siliginis</name>
    <dbReference type="NCBI Taxonomy" id="348151"/>
    <lineage>
        <taxon>Bacteria</taxon>
        <taxon>Bacillati</taxon>
        <taxon>Bacillota</taxon>
        <taxon>Bacilli</taxon>
        <taxon>Lactobacillales</taxon>
        <taxon>Lactobacillaceae</taxon>
        <taxon>Furfurilactobacillus</taxon>
    </lineage>
</organism>
<dbReference type="EMBL" id="BJUD01000031">
    <property type="protein sequence ID" value="GEK29095.1"/>
    <property type="molecule type" value="Genomic_DNA"/>
</dbReference>
<reference evidence="14 15" key="1">
    <citation type="submission" date="2019-07" db="EMBL/GenBank/DDBJ databases">
        <title>Whole genome shotgun sequence of Lactobacillus siliginis NBRC 101315.</title>
        <authorList>
            <person name="Hosoyama A."/>
            <person name="Uohara A."/>
            <person name="Ohji S."/>
            <person name="Ichikawa N."/>
        </authorList>
    </citation>
    <scope>NUCLEOTIDE SEQUENCE [LARGE SCALE GENOMIC DNA]</scope>
    <source>
        <strain evidence="14 15">NBRC 101315</strain>
    </source>
</reference>
<keyword evidence="6" id="KW-0631">Potassium channel</keyword>
<evidence type="ECO:0000256" key="11">
    <source>
        <dbReference type="ARBA" id="ARBA00023303"/>
    </source>
</evidence>
<evidence type="ECO:0000256" key="10">
    <source>
        <dbReference type="ARBA" id="ARBA00023136"/>
    </source>
</evidence>